<reference evidence="1" key="2">
    <citation type="submission" date="2013-05" db="EMBL/GenBank/DDBJ databases">
        <authorList>
            <person name="Carter J.-M."/>
            <person name="Baker S.C."/>
            <person name="Pink R."/>
            <person name="Carter D.R.F."/>
            <person name="Collins A."/>
            <person name="Tomlin J."/>
            <person name="Gibbs M."/>
            <person name="Breuker C.J."/>
        </authorList>
    </citation>
    <scope>NUCLEOTIDE SEQUENCE</scope>
    <source>
        <tissue evidence="1">Ovary</tissue>
    </source>
</reference>
<evidence type="ECO:0000313" key="1">
    <source>
        <dbReference type="EMBL" id="JAA84653.1"/>
    </source>
</evidence>
<dbReference type="EMBL" id="GAIX01007907">
    <property type="protein sequence ID" value="JAA84653.1"/>
    <property type="molecule type" value="Transcribed_RNA"/>
</dbReference>
<protein>
    <submittedName>
        <fullName evidence="1">Uncharacterized protein</fullName>
    </submittedName>
</protein>
<reference evidence="1" key="1">
    <citation type="journal article" date="2013" name="BMC Genomics">
        <title>Unscrambling butterfly oogenesis.</title>
        <authorList>
            <person name="Carter J.M."/>
            <person name="Baker S.C."/>
            <person name="Pink R."/>
            <person name="Carter D.R."/>
            <person name="Collins A."/>
            <person name="Tomlin J."/>
            <person name="Gibbs M."/>
            <person name="Breuker C.J."/>
        </authorList>
    </citation>
    <scope>NUCLEOTIDE SEQUENCE</scope>
    <source>
        <tissue evidence="1">Ovary</tissue>
    </source>
</reference>
<dbReference type="AlphaFoldDB" id="S4P6Y5"/>
<sequence length="72" mass="8426">MVKLRHVLQFDTRTRFDNANTTSLNLCMCLLKKKKKTHPVTSFISLKYYIEPWCVPLAKIPRNARFLQSVAT</sequence>
<proteinExistence type="predicted"/>
<organism evidence="1">
    <name type="scientific">Pararge aegeria</name>
    <name type="common">speckled wood butterfly</name>
    <dbReference type="NCBI Taxonomy" id="116150"/>
    <lineage>
        <taxon>Eukaryota</taxon>
        <taxon>Metazoa</taxon>
        <taxon>Ecdysozoa</taxon>
        <taxon>Arthropoda</taxon>
        <taxon>Hexapoda</taxon>
        <taxon>Insecta</taxon>
        <taxon>Pterygota</taxon>
        <taxon>Neoptera</taxon>
        <taxon>Endopterygota</taxon>
        <taxon>Lepidoptera</taxon>
        <taxon>Glossata</taxon>
        <taxon>Ditrysia</taxon>
        <taxon>Papilionoidea</taxon>
        <taxon>Nymphalidae</taxon>
        <taxon>Satyrinae</taxon>
        <taxon>Satyrini</taxon>
        <taxon>Parargina</taxon>
        <taxon>Pararge</taxon>
    </lineage>
</organism>
<accession>S4P6Y5</accession>
<name>S4P6Y5_9NEOP</name>